<dbReference type="Gene3D" id="1.10.472.10">
    <property type="entry name" value="Cyclin-like"/>
    <property type="match status" value="1"/>
</dbReference>
<dbReference type="GO" id="GO:0006357">
    <property type="term" value="P:regulation of transcription by RNA polymerase II"/>
    <property type="evidence" value="ECO:0007669"/>
    <property type="project" value="InterPro"/>
</dbReference>
<accession>A0A5J5BP81</accession>
<evidence type="ECO:0000256" key="3">
    <source>
        <dbReference type="SAM" id="MobiDB-lite"/>
    </source>
</evidence>
<dbReference type="GO" id="GO:0016538">
    <property type="term" value="F:cyclin-dependent protein serine/threonine kinase regulator activity"/>
    <property type="evidence" value="ECO:0007669"/>
    <property type="project" value="InterPro"/>
</dbReference>
<dbReference type="InterPro" id="IPR036915">
    <property type="entry name" value="Cyclin-like_sf"/>
</dbReference>
<dbReference type="AlphaFoldDB" id="A0A5J5BP81"/>
<keyword evidence="1" id="KW-0132">Cell division</keyword>
<proteinExistence type="predicted"/>
<dbReference type="SUPFAM" id="SSF47954">
    <property type="entry name" value="Cyclin-like"/>
    <property type="match status" value="1"/>
</dbReference>
<sequence>MEGEKSGFSGEMTEIRPGKTTGSSQKFGGAEGRLGAAAWACPTDWVWACLGLKGVGLVLNKKGKWACWSWAQSVKKKKKEEQKGRTVASLGVEPETRRVRAGRTTNGTVTNRVDLCHRQLYCGGDCECDVIYVSGPNLLQLLLCVGDQVVNLLVTKSSSCNMDRPQDSGGGRWYFSRKEIEEHSPSRRDGIDLKKETYLRKSYCTFLQDLGMRLKV</sequence>
<feature type="region of interest" description="Disordered" evidence="3">
    <location>
        <begin position="1"/>
        <end position="27"/>
    </location>
</feature>
<gene>
    <name evidence="4" type="ORF">F0562_019494</name>
</gene>
<reference evidence="4 5" key="1">
    <citation type="submission" date="2019-09" db="EMBL/GenBank/DDBJ databases">
        <title>A chromosome-level genome assembly of the Chinese tupelo Nyssa sinensis.</title>
        <authorList>
            <person name="Yang X."/>
            <person name="Kang M."/>
            <person name="Yang Y."/>
            <person name="Xiong H."/>
            <person name="Wang M."/>
            <person name="Zhang Z."/>
            <person name="Wang Z."/>
            <person name="Wu H."/>
            <person name="Ma T."/>
            <person name="Liu J."/>
            <person name="Xi Z."/>
        </authorList>
    </citation>
    <scope>NUCLEOTIDE SEQUENCE [LARGE SCALE GENOMIC DNA]</scope>
    <source>
        <strain evidence="4">J267</strain>
        <tissue evidence="4">Leaf</tissue>
    </source>
</reference>
<organism evidence="4 5">
    <name type="scientific">Nyssa sinensis</name>
    <dbReference type="NCBI Taxonomy" id="561372"/>
    <lineage>
        <taxon>Eukaryota</taxon>
        <taxon>Viridiplantae</taxon>
        <taxon>Streptophyta</taxon>
        <taxon>Embryophyta</taxon>
        <taxon>Tracheophyta</taxon>
        <taxon>Spermatophyta</taxon>
        <taxon>Magnoliopsida</taxon>
        <taxon>eudicotyledons</taxon>
        <taxon>Gunneridae</taxon>
        <taxon>Pentapetalae</taxon>
        <taxon>asterids</taxon>
        <taxon>Cornales</taxon>
        <taxon>Nyssaceae</taxon>
        <taxon>Nyssa</taxon>
    </lineage>
</organism>
<evidence type="ECO:0000313" key="5">
    <source>
        <dbReference type="Proteomes" id="UP000325577"/>
    </source>
</evidence>
<keyword evidence="2" id="KW-0131">Cell cycle</keyword>
<dbReference type="InterPro" id="IPR043198">
    <property type="entry name" value="Cyclin/Ssn8"/>
</dbReference>
<evidence type="ECO:0000256" key="2">
    <source>
        <dbReference type="ARBA" id="ARBA00023306"/>
    </source>
</evidence>
<keyword evidence="5" id="KW-1185">Reference proteome</keyword>
<dbReference type="GO" id="GO:0051301">
    <property type="term" value="P:cell division"/>
    <property type="evidence" value="ECO:0007669"/>
    <property type="project" value="UniProtKB-KW"/>
</dbReference>
<dbReference type="EMBL" id="CM018033">
    <property type="protein sequence ID" value="KAA8544659.1"/>
    <property type="molecule type" value="Genomic_DNA"/>
</dbReference>
<evidence type="ECO:0000256" key="1">
    <source>
        <dbReference type="ARBA" id="ARBA00022618"/>
    </source>
</evidence>
<dbReference type="PANTHER" id="PTHR10026">
    <property type="entry name" value="CYCLIN"/>
    <property type="match status" value="1"/>
</dbReference>
<name>A0A5J5BP81_9ASTE</name>
<evidence type="ECO:0000313" key="4">
    <source>
        <dbReference type="EMBL" id="KAA8544659.1"/>
    </source>
</evidence>
<dbReference type="Proteomes" id="UP000325577">
    <property type="component" value="Linkage Group LG10"/>
</dbReference>
<protein>
    <submittedName>
        <fullName evidence="4">Uncharacterized protein</fullName>
    </submittedName>
</protein>
<dbReference type="OrthoDB" id="10264655at2759"/>